<comment type="caution">
    <text evidence="16">The sequence shown here is derived from an EMBL/GenBank/DDBJ whole genome shotgun (WGS) entry which is preliminary data.</text>
</comment>
<gene>
    <name evidence="17" type="ORF">BB560_005664</name>
    <name evidence="16" type="ORF">BB560_005915</name>
</gene>
<evidence type="ECO:0000256" key="8">
    <source>
        <dbReference type="ARBA" id="ARBA00023002"/>
    </source>
</evidence>
<dbReference type="InterPro" id="IPR005804">
    <property type="entry name" value="FA_desaturase_dom"/>
</dbReference>
<keyword evidence="9" id="KW-0408">Iron</keyword>
<evidence type="ECO:0000313" key="18">
    <source>
        <dbReference type="Proteomes" id="UP000245609"/>
    </source>
</evidence>
<keyword evidence="5" id="KW-0479">Metal-binding</keyword>
<dbReference type="EMBL" id="MBFS01002373">
    <property type="protein sequence ID" value="PVU98492.1"/>
    <property type="molecule type" value="Genomic_DNA"/>
</dbReference>
<comment type="subcellular location">
    <subcellularLocation>
        <location evidence="1">Membrane</location>
        <topology evidence="1">Multi-pass membrane protein</topology>
    </subcellularLocation>
</comment>
<dbReference type="GO" id="GO:0005789">
    <property type="term" value="C:endoplasmic reticulum membrane"/>
    <property type="evidence" value="ECO:0007669"/>
    <property type="project" value="TreeGrafter"/>
</dbReference>
<feature type="transmembrane region" description="Helical" evidence="14">
    <location>
        <begin position="169"/>
        <end position="189"/>
    </location>
</feature>
<evidence type="ECO:0000313" key="16">
    <source>
        <dbReference type="EMBL" id="PVU94746.1"/>
    </source>
</evidence>
<dbReference type="PROSITE" id="PS00476">
    <property type="entry name" value="FATTY_ACID_DESATUR_1"/>
    <property type="match status" value="1"/>
</dbReference>
<dbReference type="STRING" id="133381.A0A2T9YR09"/>
<feature type="non-terminal residue" evidence="16">
    <location>
        <position position="320"/>
    </location>
</feature>
<evidence type="ECO:0000256" key="2">
    <source>
        <dbReference type="ARBA" id="ARBA00009295"/>
    </source>
</evidence>
<comment type="domain">
    <text evidence="13">The histidine box domains are involved in binding the catalytic metal ions.</text>
</comment>
<dbReference type="AlphaFoldDB" id="A0A2T9YR09"/>
<feature type="transmembrane region" description="Helical" evidence="14">
    <location>
        <begin position="26"/>
        <end position="46"/>
    </location>
</feature>
<evidence type="ECO:0000256" key="1">
    <source>
        <dbReference type="ARBA" id="ARBA00004141"/>
    </source>
</evidence>
<dbReference type="InterPro" id="IPR015876">
    <property type="entry name" value="Acyl-CoA_DS"/>
</dbReference>
<keyword evidence="10" id="KW-0443">Lipid metabolism</keyword>
<comment type="cofactor">
    <cofactor evidence="13">
        <name>Fe(2+)</name>
        <dbReference type="ChEBI" id="CHEBI:29033"/>
    </cofactor>
</comment>
<dbReference type="InterPro" id="IPR001522">
    <property type="entry name" value="FADS-1_CS"/>
</dbReference>
<keyword evidence="6" id="KW-0276">Fatty acid metabolism</keyword>
<keyword evidence="8 13" id="KW-0560">Oxidoreductase</keyword>
<proteinExistence type="inferred from homology"/>
<dbReference type="PANTHER" id="PTHR11351">
    <property type="entry name" value="ACYL-COA DESATURASE"/>
    <property type="match status" value="1"/>
</dbReference>
<dbReference type="OrthoDB" id="10260134at2759"/>
<keyword evidence="12 13" id="KW-0275">Fatty acid biosynthesis</keyword>
<keyword evidence="3 13" id="KW-0444">Lipid biosynthesis</keyword>
<protein>
    <recommendedName>
        <fullName evidence="15">Fatty acid desaturase domain-containing protein</fullName>
    </recommendedName>
</protein>
<dbReference type="CDD" id="cd03505">
    <property type="entry name" value="Delta9-FADS-like"/>
    <property type="match status" value="1"/>
</dbReference>
<evidence type="ECO:0000256" key="14">
    <source>
        <dbReference type="SAM" id="Phobius"/>
    </source>
</evidence>
<dbReference type="EMBL" id="MBFS01002608">
    <property type="protein sequence ID" value="PVU94746.1"/>
    <property type="molecule type" value="Genomic_DNA"/>
</dbReference>
<evidence type="ECO:0000256" key="10">
    <source>
        <dbReference type="ARBA" id="ARBA00023098"/>
    </source>
</evidence>
<evidence type="ECO:0000256" key="12">
    <source>
        <dbReference type="ARBA" id="ARBA00023160"/>
    </source>
</evidence>
<dbReference type="Pfam" id="PF00487">
    <property type="entry name" value="FA_desaturase"/>
    <property type="match status" value="1"/>
</dbReference>
<evidence type="ECO:0000256" key="6">
    <source>
        <dbReference type="ARBA" id="ARBA00022832"/>
    </source>
</evidence>
<evidence type="ECO:0000256" key="9">
    <source>
        <dbReference type="ARBA" id="ARBA00023004"/>
    </source>
</evidence>
<keyword evidence="18" id="KW-1185">Reference proteome</keyword>
<dbReference type="GO" id="GO:0004768">
    <property type="term" value="F:stearoyl-CoA 9-desaturase activity"/>
    <property type="evidence" value="ECO:0007669"/>
    <property type="project" value="TreeGrafter"/>
</dbReference>
<evidence type="ECO:0000256" key="4">
    <source>
        <dbReference type="ARBA" id="ARBA00022692"/>
    </source>
</evidence>
<feature type="domain" description="Fatty acid desaturase" evidence="15">
    <location>
        <begin position="56"/>
        <end position="256"/>
    </location>
</feature>
<evidence type="ECO:0000259" key="15">
    <source>
        <dbReference type="Pfam" id="PF00487"/>
    </source>
</evidence>
<sequence length="320" mass="36728">MSEIIEEYKFKPLMKPVDRRPLAERINWVNLAFVPAMPIIAIYGLFNIEMKSYTIIFAALFGVFSGLGITAGYHRLWSHTSYKATLPLQIILLIAGTASVQESVIRWSRHHRAHHRYTDTPLDPYNAHKGFIYTHMGWLFYKRERSDVGYVGVSDLKANKLLMLQHRTFYPLAFIFSFLIPTVICGLGWGDWAGGLFFASIGRLAIIHELTFCINSITHIFGSSTFGNEQTPKDSTLVGLATFGEGYHNFHHEFPRDYGASTFFFKLDITKWFIDLMAFFGLAYDLNTTPEDQIKMIYIQTRLKELDINKSLLDFAIPLK</sequence>
<evidence type="ECO:0000256" key="13">
    <source>
        <dbReference type="RuleBase" id="RU000581"/>
    </source>
</evidence>
<accession>A0A2T9YR09</accession>
<keyword evidence="11 14" id="KW-0472">Membrane</keyword>
<name>A0A2T9YR09_9FUNG</name>
<evidence type="ECO:0000256" key="5">
    <source>
        <dbReference type="ARBA" id="ARBA00022723"/>
    </source>
</evidence>
<dbReference type="GO" id="GO:0005506">
    <property type="term" value="F:iron ion binding"/>
    <property type="evidence" value="ECO:0007669"/>
    <property type="project" value="TreeGrafter"/>
</dbReference>
<dbReference type="Proteomes" id="UP000245609">
    <property type="component" value="Unassembled WGS sequence"/>
</dbReference>
<dbReference type="GO" id="GO:0006636">
    <property type="term" value="P:unsaturated fatty acid biosynthetic process"/>
    <property type="evidence" value="ECO:0007669"/>
    <property type="project" value="TreeGrafter"/>
</dbReference>
<evidence type="ECO:0000256" key="11">
    <source>
        <dbReference type="ARBA" id="ARBA00023136"/>
    </source>
</evidence>
<comment type="similarity">
    <text evidence="2 13">Belongs to the fatty acid desaturase type 1 family.</text>
</comment>
<keyword evidence="4 13" id="KW-0812">Transmembrane</keyword>
<reference evidence="16 18" key="1">
    <citation type="journal article" date="2018" name="MBio">
        <title>Comparative Genomics Reveals the Core Gene Toolbox for the Fungus-Insect Symbiosis.</title>
        <authorList>
            <person name="Wang Y."/>
            <person name="Stata M."/>
            <person name="Wang W."/>
            <person name="Stajich J.E."/>
            <person name="White M.M."/>
            <person name="Moncalvo J.M."/>
        </authorList>
    </citation>
    <scope>NUCLEOTIDE SEQUENCE [LARGE SCALE GENOMIC DNA]</scope>
    <source>
        <strain evidence="16 18">SC-DP-2</strain>
    </source>
</reference>
<evidence type="ECO:0000256" key="7">
    <source>
        <dbReference type="ARBA" id="ARBA00022989"/>
    </source>
</evidence>
<evidence type="ECO:0000256" key="3">
    <source>
        <dbReference type="ARBA" id="ARBA00022516"/>
    </source>
</evidence>
<evidence type="ECO:0000313" key="17">
    <source>
        <dbReference type="EMBL" id="PVU98492.1"/>
    </source>
</evidence>
<keyword evidence="7 14" id="KW-1133">Transmembrane helix</keyword>
<feature type="transmembrane region" description="Helical" evidence="14">
    <location>
        <begin position="53"/>
        <end position="74"/>
    </location>
</feature>
<dbReference type="PRINTS" id="PR00075">
    <property type="entry name" value="FACDDSATRASE"/>
</dbReference>
<dbReference type="PANTHER" id="PTHR11351:SF31">
    <property type="entry name" value="DESATURASE 1, ISOFORM A-RELATED"/>
    <property type="match status" value="1"/>
</dbReference>
<organism evidence="16 18">
    <name type="scientific">Smittium megazygosporum</name>
    <dbReference type="NCBI Taxonomy" id="133381"/>
    <lineage>
        <taxon>Eukaryota</taxon>
        <taxon>Fungi</taxon>
        <taxon>Fungi incertae sedis</taxon>
        <taxon>Zoopagomycota</taxon>
        <taxon>Kickxellomycotina</taxon>
        <taxon>Harpellomycetes</taxon>
        <taxon>Harpellales</taxon>
        <taxon>Legeriomycetaceae</taxon>
        <taxon>Smittium</taxon>
    </lineage>
</organism>